<feature type="transmembrane region" description="Helical" evidence="7">
    <location>
        <begin position="220"/>
        <end position="238"/>
    </location>
</feature>
<feature type="transmembrane region" description="Helical" evidence="7">
    <location>
        <begin position="7"/>
        <end position="28"/>
    </location>
</feature>
<evidence type="ECO:0000256" key="3">
    <source>
        <dbReference type="ARBA" id="ARBA00022475"/>
    </source>
</evidence>
<keyword evidence="5 7" id="KW-1133">Transmembrane helix</keyword>
<dbReference type="GO" id="GO:0000041">
    <property type="term" value="P:transition metal ion transport"/>
    <property type="evidence" value="ECO:0007669"/>
    <property type="project" value="InterPro"/>
</dbReference>
<keyword evidence="2" id="KW-0813">Transport</keyword>
<dbReference type="Gene3D" id="1.10.1760.20">
    <property type="match status" value="1"/>
</dbReference>
<dbReference type="PANTHER" id="PTHR34229">
    <property type="entry name" value="METAL TRANSPORT PROTEIN HI_1621-RELATED"/>
    <property type="match status" value="1"/>
</dbReference>
<dbReference type="EMBL" id="LGCL01000018">
    <property type="protein sequence ID" value="KPL78414.1"/>
    <property type="molecule type" value="Genomic_DNA"/>
</dbReference>
<evidence type="ECO:0000256" key="7">
    <source>
        <dbReference type="SAM" id="Phobius"/>
    </source>
</evidence>
<evidence type="ECO:0000256" key="1">
    <source>
        <dbReference type="ARBA" id="ARBA00004651"/>
    </source>
</evidence>
<protein>
    <submittedName>
        <fullName evidence="9">Cobalamin biosynthesis protein CbiM</fullName>
    </submittedName>
</protein>
<feature type="transmembrane region" description="Helical" evidence="7">
    <location>
        <begin position="278"/>
        <end position="302"/>
    </location>
</feature>
<dbReference type="Pfam" id="PF01891">
    <property type="entry name" value="CbiM"/>
    <property type="match status" value="1"/>
</dbReference>
<keyword evidence="10" id="KW-1185">Reference proteome</keyword>
<keyword evidence="6 7" id="KW-0472">Membrane</keyword>
<dbReference type="AlphaFoldDB" id="A0A0P6X8H2"/>
<proteinExistence type="predicted"/>
<dbReference type="InterPro" id="IPR002751">
    <property type="entry name" value="CbiM/NikMN"/>
</dbReference>
<feature type="transmembrane region" description="Helical" evidence="7">
    <location>
        <begin position="137"/>
        <end position="164"/>
    </location>
</feature>
<feature type="transmembrane region" description="Helical" evidence="7">
    <location>
        <begin position="72"/>
        <end position="97"/>
    </location>
</feature>
<keyword evidence="4 7" id="KW-0812">Transmembrane</keyword>
<gene>
    <name evidence="9" type="ORF">ADN00_06720</name>
</gene>
<evidence type="ECO:0000259" key="8">
    <source>
        <dbReference type="Pfam" id="PF13190"/>
    </source>
</evidence>
<dbReference type="InterPro" id="IPR025937">
    <property type="entry name" value="PDGLE_dom"/>
</dbReference>
<keyword evidence="3" id="KW-1003">Cell membrane</keyword>
<dbReference type="GO" id="GO:0005886">
    <property type="term" value="C:plasma membrane"/>
    <property type="evidence" value="ECO:0007669"/>
    <property type="project" value="UniProtKB-SubCell"/>
</dbReference>
<evidence type="ECO:0000256" key="4">
    <source>
        <dbReference type="ARBA" id="ARBA00022692"/>
    </source>
</evidence>
<feature type="transmembrane region" description="Helical" evidence="7">
    <location>
        <begin position="176"/>
        <end position="200"/>
    </location>
</feature>
<feature type="transmembrane region" description="Helical" evidence="7">
    <location>
        <begin position="40"/>
        <end position="60"/>
    </location>
</feature>
<reference evidence="9 10" key="1">
    <citation type="submission" date="2015-07" db="EMBL/GenBank/DDBJ databases">
        <title>Genome sequence of Ornatilinea apprima DSM 23815.</title>
        <authorList>
            <person name="Hemp J."/>
            <person name="Ward L.M."/>
            <person name="Pace L.A."/>
            <person name="Fischer W.W."/>
        </authorList>
    </citation>
    <scope>NUCLEOTIDE SEQUENCE [LARGE SCALE GENOMIC DNA]</scope>
    <source>
        <strain evidence="9 10">P3M-1</strain>
    </source>
</reference>
<comment type="caution">
    <text evidence="9">The sequence shown here is derived from an EMBL/GenBank/DDBJ whole genome shotgun (WGS) entry which is preliminary data.</text>
</comment>
<feature type="domain" description="PDGLE" evidence="8">
    <location>
        <begin position="219"/>
        <end position="303"/>
    </location>
</feature>
<accession>A0A0P6X8H2</accession>
<name>A0A0P6X8H2_9CHLR</name>
<organism evidence="9 10">
    <name type="scientific">Ornatilinea apprima</name>
    <dbReference type="NCBI Taxonomy" id="1134406"/>
    <lineage>
        <taxon>Bacteria</taxon>
        <taxon>Bacillati</taxon>
        <taxon>Chloroflexota</taxon>
        <taxon>Anaerolineae</taxon>
        <taxon>Anaerolineales</taxon>
        <taxon>Anaerolineaceae</taxon>
        <taxon>Ornatilinea</taxon>
    </lineage>
</organism>
<dbReference type="Pfam" id="PF13190">
    <property type="entry name" value="PDGLE"/>
    <property type="match status" value="1"/>
</dbReference>
<feature type="transmembrane region" description="Helical" evidence="7">
    <location>
        <begin position="103"/>
        <end position="125"/>
    </location>
</feature>
<evidence type="ECO:0000256" key="5">
    <source>
        <dbReference type="ARBA" id="ARBA00022989"/>
    </source>
</evidence>
<dbReference type="Proteomes" id="UP000050417">
    <property type="component" value="Unassembled WGS sequence"/>
</dbReference>
<evidence type="ECO:0000313" key="10">
    <source>
        <dbReference type="Proteomes" id="UP000050417"/>
    </source>
</evidence>
<evidence type="ECO:0000256" key="2">
    <source>
        <dbReference type="ARBA" id="ARBA00022448"/>
    </source>
</evidence>
<evidence type="ECO:0000256" key="6">
    <source>
        <dbReference type="ARBA" id="ARBA00023136"/>
    </source>
</evidence>
<dbReference type="STRING" id="1134406.ADN00_06720"/>
<sequence length="312" mass="31780">MHIPDGFLSVLVSALFWVISVLVIAVALRRVSRDLGEREAPLMGVLAAAIFAGQMLNFSVSGGTSGHLLGAALAAILVGPWAAVLVMTAVVATQALIFQDGGLVVMGANLFNMAVVGVAVGYAVYRLAQKLTGGQRWGILASGFLAAWASIFIASLSCALQLALSGTSPVQVAVPAMAGIHALIGVGEGLITIGALAFVLAARPDLLSAAQTPAKHSRGLLVGGLGIATLLAVLSPLASSHPDGLEWVAEQAGFLEAARGPWFEIIPDYVLPGIQNEALATILAGVIGVMIVLAAVSGVTLARRKQAVSEQA</sequence>
<comment type="subcellular location">
    <subcellularLocation>
        <location evidence="1">Cell membrane</location>
        <topology evidence="1">Multi-pass membrane protein</topology>
    </subcellularLocation>
</comment>
<evidence type="ECO:0000313" key="9">
    <source>
        <dbReference type="EMBL" id="KPL78414.1"/>
    </source>
</evidence>
<dbReference type="PANTHER" id="PTHR34229:SF1">
    <property type="entry name" value="METAL TRANSPORT PROTEIN HI_1621-RELATED"/>
    <property type="match status" value="1"/>
</dbReference>